<dbReference type="STRING" id="383372.Rcas_0854"/>
<dbReference type="Proteomes" id="UP000000263">
    <property type="component" value="Chromosome"/>
</dbReference>
<evidence type="ECO:0000259" key="1">
    <source>
        <dbReference type="Pfam" id="PF08241"/>
    </source>
</evidence>
<accession>A7NHM3</accession>
<proteinExistence type="predicted"/>
<protein>
    <submittedName>
        <fullName evidence="2">Methyltransferase type 11</fullName>
    </submittedName>
</protein>
<dbReference type="InterPro" id="IPR029063">
    <property type="entry name" value="SAM-dependent_MTases_sf"/>
</dbReference>
<dbReference type="InterPro" id="IPR013216">
    <property type="entry name" value="Methyltransf_11"/>
</dbReference>
<dbReference type="Gene3D" id="3.40.50.150">
    <property type="entry name" value="Vaccinia Virus protein VP39"/>
    <property type="match status" value="1"/>
</dbReference>
<dbReference type="GO" id="GO:0008757">
    <property type="term" value="F:S-adenosylmethionine-dependent methyltransferase activity"/>
    <property type="evidence" value="ECO:0007669"/>
    <property type="project" value="InterPro"/>
</dbReference>
<keyword evidence="3" id="KW-1185">Reference proteome</keyword>
<gene>
    <name evidence="2" type="ordered locus">Rcas_0854</name>
</gene>
<organism evidence="2 3">
    <name type="scientific">Roseiflexus castenholzii (strain DSM 13941 / HLO8)</name>
    <dbReference type="NCBI Taxonomy" id="383372"/>
    <lineage>
        <taxon>Bacteria</taxon>
        <taxon>Bacillati</taxon>
        <taxon>Chloroflexota</taxon>
        <taxon>Chloroflexia</taxon>
        <taxon>Chloroflexales</taxon>
        <taxon>Roseiflexineae</taxon>
        <taxon>Roseiflexaceae</taxon>
        <taxon>Roseiflexus</taxon>
    </lineage>
</organism>
<dbReference type="PANTHER" id="PTHR43591">
    <property type="entry name" value="METHYLTRANSFERASE"/>
    <property type="match status" value="1"/>
</dbReference>
<dbReference type="Pfam" id="PF08241">
    <property type="entry name" value="Methyltransf_11"/>
    <property type="match status" value="1"/>
</dbReference>
<evidence type="ECO:0000313" key="3">
    <source>
        <dbReference type="Proteomes" id="UP000000263"/>
    </source>
</evidence>
<dbReference type="KEGG" id="rca:Rcas_0854"/>
<sequence length="266" mass="30679">MQNHLQATLIRIRVALQSRDGMRRAVDFLIAGVLFRLPPSLRSVLFRGEQCECPLCGAHLSHFLVLHRPFFRWCPVCRSLQRHRFSWMSLQQYILPAYSIRWILHIAPEEALRRAFHRLPGVGYVSMDLYAADVLVRADVGRLPFDSGTFDLVYCSHVLEHIPDDRAAMQELWRVLRPGGIAIILTPLWDKPTFEDASITDPVERERLFGQFDHVRWYGFDIVDRLTDSGFAVQTMRAGDMADAKAIVRFGLDETDVLFVCTKSHR</sequence>
<keyword evidence="2" id="KW-0489">Methyltransferase</keyword>
<feature type="domain" description="Methyltransferase type 11" evidence="1">
    <location>
        <begin position="135"/>
        <end position="184"/>
    </location>
</feature>
<evidence type="ECO:0000313" key="2">
    <source>
        <dbReference type="EMBL" id="ABU56970.1"/>
    </source>
</evidence>
<dbReference type="eggNOG" id="COG2226">
    <property type="taxonomic scope" value="Bacteria"/>
</dbReference>
<reference evidence="2 3" key="1">
    <citation type="submission" date="2007-08" db="EMBL/GenBank/DDBJ databases">
        <title>Complete sequence of Roseiflexus castenholzii DSM 13941.</title>
        <authorList>
            <consortium name="US DOE Joint Genome Institute"/>
            <person name="Copeland A."/>
            <person name="Lucas S."/>
            <person name="Lapidus A."/>
            <person name="Barry K."/>
            <person name="Glavina del Rio T."/>
            <person name="Dalin E."/>
            <person name="Tice H."/>
            <person name="Pitluck S."/>
            <person name="Thompson L.S."/>
            <person name="Brettin T."/>
            <person name="Bruce D."/>
            <person name="Detter J.C."/>
            <person name="Han C."/>
            <person name="Tapia R."/>
            <person name="Schmutz J."/>
            <person name="Larimer F."/>
            <person name="Land M."/>
            <person name="Hauser L."/>
            <person name="Kyrpides N."/>
            <person name="Mikhailova N."/>
            <person name="Bryant D.A."/>
            <person name="Hanada S."/>
            <person name="Tsukatani Y."/>
            <person name="Richardson P."/>
        </authorList>
    </citation>
    <scope>NUCLEOTIDE SEQUENCE [LARGE SCALE GENOMIC DNA]</scope>
    <source>
        <strain evidence="3">DSM 13941 / HLO8</strain>
    </source>
</reference>
<dbReference type="SUPFAM" id="SSF53335">
    <property type="entry name" value="S-adenosyl-L-methionine-dependent methyltransferases"/>
    <property type="match status" value="1"/>
</dbReference>
<dbReference type="AlphaFoldDB" id="A7NHM3"/>
<dbReference type="EMBL" id="CP000804">
    <property type="protein sequence ID" value="ABU56970.1"/>
    <property type="molecule type" value="Genomic_DNA"/>
</dbReference>
<keyword evidence="2" id="KW-0808">Transferase</keyword>
<dbReference type="CDD" id="cd02440">
    <property type="entry name" value="AdoMet_MTases"/>
    <property type="match status" value="1"/>
</dbReference>
<dbReference type="HOGENOM" id="CLU_071512_0_0_0"/>
<dbReference type="GO" id="GO:0032259">
    <property type="term" value="P:methylation"/>
    <property type="evidence" value="ECO:0007669"/>
    <property type="project" value="UniProtKB-KW"/>
</dbReference>
<name>A7NHM3_ROSCS</name>